<dbReference type="Proteomes" id="UP000054018">
    <property type="component" value="Unassembled WGS sequence"/>
</dbReference>
<name>A0A0C9ZS95_9AGAM</name>
<evidence type="ECO:0000313" key="3">
    <source>
        <dbReference type="Proteomes" id="UP000054018"/>
    </source>
</evidence>
<sequence length="194" mass="21552">MSVIDNVKKHIQDSEDWGKSRFQFSSLSQKVTQLNFVAHENTSNKGDKVGGKQLPPTNHWTLFLTINHGSSVRVEVAPNDPGQPGMVIIENKKYDVSTKITKKVSIDVPKTPTVADIFNIIIQKKRDYYIFAPEGEGCRFWLYTLAGDFVGAGLISKANAESAQSALKKYWPYPTGTPPVDRVMTPGQFPKSGH</sequence>
<accession>A0A0C9ZS95</accession>
<dbReference type="STRING" id="765257.A0A0C9ZS95"/>
<evidence type="ECO:0000313" key="2">
    <source>
        <dbReference type="EMBL" id="KIK22628.1"/>
    </source>
</evidence>
<keyword evidence="3" id="KW-1185">Reference proteome</keyword>
<gene>
    <name evidence="2" type="ORF">PISMIDRAFT_495961</name>
</gene>
<reference evidence="2 3" key="1">
    <citation type="submission" date="2014-04" db="EMBL/GenBank/DDBJ databases">
        <authorList>
            <consortium name="DOE Joint Genome Institute"/>
            <person name="Kuo A."/>
            <person name="Kohler A."/>
            <person name="Costa M.D."/>
            <person name="Nagy L.G."/>
            <person name="Floudas D."/>
            <person name="Copeland A."/>
            <person name="Barry K.W."/>
            <person name="Cichocki N."/>
            <person name="Veneault-Fourrey C."/>
            <person name="LaButti K."/>
            <person name="Lindquist E.A."/>
            <person name="Lipzen A."/>
            <person name="Lundell T."/>
            <person name="Morin E."/>
            <person name="Murat C."/>
            <person name="Sun H."/>
            <person name="Tunlid A."/>
            <person name="Henrissat B."/>
            <person name="Grigoriev I.V."/>
            <person name="Hibbett D.S."/>
            <person name="Martin F."/>
            <person name="Nordberg H.P."/>
            <person name="Cantor M.N."/>
            <person name="Hua S.X."/>
        </authorList>
    </citation>
    <scope>NUCLEOTIDE SEQUENCE [LARGE SCALE GENOMIC DNA]</scope>
    <source>
        <strain evidence="2 3">441</strain>
    </source>
</reference>
<proteinExistence type="predicted"/>
<evidence type="ECO:0000259" key="1">
    <source>
        <dbReference type="Pfam" id="PF24968"/>
    </source>
</evidence>
<reference evidence="3" key="2">
    <citation type="submission" date="2015-01" db="EMBL/GenBank/DDBJ databases">
        <title>Evolutionary Origins and Diversification of the Mycorrhizal Mutualists.</title>
        <authorList>
            <consortium name="DOE Joint Genome Institute"/>
            <consortium name="Mycorrhizal Genomics Consortium"/>
            <person name="Kohler A."/>
            <person name="Kuo A."/>
            <person name="Nagy L.G."/>
            <person name="Floudas D."/>
            <person name="Copeland A."/>
            <person name="Barry K.W."/>
            <person name="Cichocki N."/>
            <person name="Veneault-Fourrey C."/>
            <person name="LaButti K."/>
            <person name="Lindquist E.A."/>
            <person name="Lipzen A."/>
            <person name="Lundell T."/>
            <person name="Morin E."/>
            <person name="Murat C."/>
            <person name="Riley R."/>
            <person name="Ohm R."/>
            <person name="Sun H."/>
            <person name="Tunlid A."/>
            <person name="Henrissat B."/>
            <person name="Grigoriev I.V."/>
            <person name="Hibbett D.S."/>
            <person name="Martin F."/>
        </authorList>
    </citation>
    <scope>NUCLEOTIDE SEQUENCE [LARGE SCALE GENOMIC DNA]</scope>
    <source>
        <strain evidence="3">441</strain>
    </source>
</reference>
<dbReference type="OrthoDB" id="3527137at2759"/>
<organism evidence="2 3">
    <name type="scientific">Pisolithus microcarpus 441</name>
    <dbReference type="NCBI Taxonomy" id="765257"/>
    <lineage>
        <taxon>Eukaryota</taxon>
        <taxon>Fungi</taxon>
        <taxon>Dikarya</taxon>
        <taxon>Basidiomycota</taxon>
        <taxon>Agaricomycotina</taxon>
        <taxon>Agaricomycetes</taxon>
        <taxon>Agaricomycetidae</taxon>
        <taxon>Boletales</taxon>
        <taxon>Sclerodermatineae</taxon>
        <taxon>Pisolithaceae</taxon>
        <taxon>Pisolithus</taxon>
    </lineage>
</organism>
<dbReference type="EMBL" id="KN833737">
    <property type="protein sequence ID" value="KIK22628.1"/>
    <property type="molecule type" value="Genomic_DNA"/>
</dbReference>
<protein>
    <recommendedName>
        <fullName evidence="1">DUF7770 domain-containing protein</fullName>
    </recommendedName>
</protein>
<dbReference type="Pfam" id="PF24968">
    <property type="entry name" value="DUF7770"/>
    <property type="match status" value="1"/>
</dbReference>
<dbReference type="HOGENOM" id="CLU_085826_0_1_1"/>
<dbReference type="InterPro" id="IPR056672">
    <property type="entry name" value="DUF7770"/>
</dbReference>
<dbReference type="AlphaFoldDB" id="A0A0C9ZS95"/>
<feature type="domain" description="DUF7770" evidence="1">
    <location>
        <begin position="35"/>
        <end position="189"/>
    </location>
</feature>